<feature type="region of interest" description="Disordered" evidence="1">
    <location>
        <begin position="1"/>
        <end position="34"/>
    </location>
</feature>
<dbReference type="PANTHER" id="PTHR46695:SF4">
    <property type="entry name" value="ZINC FINGER CCCH DOMAIN-CONTAINING PROTEIN 44"/>
    <property type="match status" value="1"/>
</dbReference>
<sequence>MNSNSHKTLDDQPTSSLNASDEGGGDAGEGGERCGESLAVVSEVSEKGLGPGLVTGLNSSVADVAGGDCCRPEIEAAEKVVIRRKRGRAPRASAKKVKPVLKKKEKEDEEDVCFICFDGGELVVCDHRWASVPSSRECFSSFFLQFGVQ</sequence>
<protein>
    <submittedName>
        <fullName evidence="2">Uncharacterized protein</fullName>
    </submittedName>
</protein>
<organism evidence="2 3">
    <name type="scientific">Trapa natans</name>
    <name type="common">Water chestnut</name>
    <dbReference type="NCBI Taxonomy" id="22666"/>
    <lineage>
        <taxon>Eukaryota</taxon>
        <taxon>Viridiplantae</taxon>
        <taxon>Streptophyta</taxon>
        <taxon>Embryophyta</taxon>
        <taxon>Tracheophyta</taxon>
        <taxon>Spermatophyta</taxon>
        <taxon>Magnoliopsida</taxon>
        <taxon>eudicotyledons</taxon>
        <taxon>Gunneridae</taxon>
        <taxon>Pentapetalae</taxon>
        <taxon>rosids</taxon>
        <taxon>malvids</taxon>
        <taxon>Myrtales</taxon>
        <taxon>Lythraceae</taxon>
        <taxon>Trapa</taxon>
    </lineage>
</organism>
<dbReference type="PANTHER" id="PTHR46695">
    <property type="entry name" value="ZINC FINGER CCCH DOMAIN-CONTAINING PROTEIN 44-RELATED"/>
    <property type="match status" value="1"/>
</dbReference>
<comment type="caution">
    <text evidence="2">The sequence shown here is derived from an EMBL/GenBank/DDBJ whole genome shotgun (WGS) entry which is preliminary data.</text>
</comment>
<keyword evidence="3" id="KW-1185">Reference proteome</keyword>
<name>A0AAN7K8X5_TRANT</name>
<dbReference type="InterPro" id="IPR013083">
    <property type="entry name" value="Znf_RING/FYVE/PHD"/>
</dbReference>
<dbReference type="Proteomes" id="UP001346149">
    <property type="component" value="Unassembled WGS sequence"/>
</dbReference>
<gene>
    <name evidence="2" type="ORF">SAY86_008638</name>
</gene>
<dbReference type="AlphaFoldDB" id="A0AAN7K8X5"/>
<accession>A0AAN7K8X5</accession>
<proteinExistence type="predicted"/>
<evidence type="ECO:0000313" key="2">
    <source>
        <dbReference type="EMBL" id="KAK4762870.1"/>
    </source>
</evidence>
<reference evidence="2 3" key="1">
    <citation type="journal article" date="2023" name="Hortic Res">
        <title>Pangenome of water caltrop reveals structural variations and asymmetric subgenome divergence after allopolyploidization.</title>
        <authorList>
            <person name="Zhang X."/>
            <person name="Chen Y."/>
            <person name="Wang L."/>
            <person name="Yuan Y."/>
            <person name="Fang M."/>
            <person name="Shi L."/>
            <person name="Lu R."/>
            <person name="Comes H.P."/>
            <person name="Ma Y."/>
            <person name="Chen Y."/>
            <person name="Huang G."/>
            <person name="Zhou Y."/>
            <person name="Zheng Z."/>
            <person name="Qiu Y."/>
        </authorList>
    </citation>
    <scope>NUCLEOTIDE SEQUENCE [LARGE SCALE GENOMIC DNA]</scope>
    <source>
        <strain evidence="2">F231</strain>
    </source>
</reference>
<evidence type="ECO:0000313" key="3">
    <source>
        <dbReference type="Proteomes" id="UP001346149"/>
    </source>
</evidence>
<dbReference type="Gene3D" id="3.30.40.10">
    <property type="entry name" value="Zinc/RING finger domain, C3HC4 (zinc finger)"/>
    <property type="match status" value="1"/>
</dbReference>
<dbReference type="EMBL" id="JAXQNO010000024">
    <property type="protein sequence ID" value="KAK4762870.1"/>
    <property type="molecule type" value="Genomic_DNA"/>
</dbReference>
<feature type="compositionally biased region" description="Polar residues" evidence="1">
    <location>
        <begin position="1"/>
        <end position="19"/>
    </location>
</feature>
<evidence type="ECO:0000256" key="1">
    <source>
        <dbReference type="SAM" id="MobiDB-lite"/>
    </source>
</evidence>